<sequence>MDAILKKIMTFSGIMLLVVGAGVMSGCVTTVKKSAPTLDDDRPEWLLNTPIERGALYGVGSAEVFGGNEAAALGRAKDFARVELIKQIEVDISGTVSQEISETVKNNTTTFTQNLSQTVSSKVPEFKLSHVMAVDSFNDKKNRQIASLVKLDVNKEKAALAQQIASLDQQLVNIAREIEQTSASGMSKLRLASPALVLADQRAGLQARFNQLDASQRATPLIPPYMKTLISNIYQMIASLKVSIAAEGEIVRALQTGLISQLTSKGITISEPGTSDIEVLYSLHTNTVMRDGMAFAFTEGDVWIKDEQGRVVSAFKAKAKGASVDRNVARTRSIEKLSSQLGTALLNSLFK</sequence>
<accession>A0A3B0ZKR5</accession>
<evidence type="ECO:0000256" key="1">
    <source>
        <dbReference type="SAM" id="Coils"/>
    </source>
</evidence>
<name>A0A3B0ZKR5_9ZZZZ</name>
<evidence type="ECO:0000313" key="2">
    <source>
        <dbReference type="EMBL" id="VAW88833.1"/>
    </source>
</evidence>
<feature type="coiled-coil region" evidence="1">
    <location>
        <begin position="150"/>
        <end position="184"/>
    </location>
</feature>
<evidence type="ECO:0008006" key="3">
    <source>
        <dbReference type="Google" id="ProtNLM"/>
    </source>
</evidence>
<dbReference type="AlphaFoldDB" id="A0A3B0ZKR5"/>
<proteinExistence type="predicted"/>
<dbReference type="PROSITE" id="PS51257">
    <property type="entry name" value="PROKAR_LIPOPROTEIN"/>
    <property type="match status" value="1"/>
</dbReference>
<keyword evidence="1" id="KW-0175">Coiled coil</keyword>
<gene>
    <name evidence="2" type="ORF">MNBD_GAMMA18-1237</name>
</gene>
<dbReference type="EMBL" id="UOFP01000238">
    <property type="protein sequence ID" value="VAW88833.1"/>
    <property type="molecule type" value="Genomic_DNA"/>
</dbReference>
<dbReference type="Gene3D" id="3.10.28.20">
    <property type="entry name" value="Acetamidase/Formamidase-like domains"/>
    <property type="match status" value="1"/>
</dbReference>
<protein>
    <recommendedName>
        <fullName evidence="3">LPP20 lipoprotein</fullName>
    </recommendedName>
</protein>
<reference evidence="2" key="1">
    <citation type="submission" date="2018-06" db="EMBL/GenBank/DDBJ databases">
        <authorList>
            <person name="Zhirakovskaya E."/>
        </authorList>
    </citation>
    <scope>NUCLEOTIDE SEQUENCE</scope>
</reference>
<organism evidence="2">
    <name type="scientific">hydrothermal vent metagenome</name>
    <dbReference type="NCBI Taxonomy" id="652676"/>
    <lineage>
        <taxon>unclassified sequences</taxon>
        <taxon>metagenomes</taxon>
        <taxon>ecological metagenomes</taxon>
    </lineage>
</organism>